<dbReference type="PROSITE" id="PS51257">
    <property type="entry name" value="PROKAR_LIPOPROTEIN"/>
    <property type="match status" value="1"/>
</dbReference>
<keyword evidence="4" id="KW-1185">Reference proteome</keyword>
<dbReference type="GO" id="GO:0016787">
    <property type="term" value="F:hydrolase activity"/>
    <property type="evidence" value="ECO:0007669"/>
    <property type="project" value="UniProtKB-KW"/>
</dbReference>
<feature type="compositionally biased region" description="Basic and acidic residues" evidence="1">
    <location>
        <begin position="363"/>
        <end position="373"/>
    </location>
</feature>
<protein>
    <submittedName>
        <fullName evidence="3">Alpha/beta hydrolase</fullName>
    </submittedName>
</protein>
<feature type="region of interest" description="Disordered" evidence="1">
    <location>
        <begin position="343"/>
        <end position="373"/>
    </location>
</feature>
<dbReference type="PANTHER" id="PTHR46438">
    <property type="entry name" value="ALPHA/BETA-HYDROLASES SUPERFAMILY PROTEIN"/>
    <property type="match status" value="1"/>
</dbReference>
<accession>A0ABP7NKW7</accession>
<reference evidence="4" key="1">
    <citation type="journal article" date="2019" name="Int. J. Syst. Evol. Microbiol.">
        <title>The Global Catalogue of Microorganisms (GCM) 10K type strain sequencing project: providing services to taxonomists for standard genome sequencing and annotation.</title>
        <authorList>
            <consortium name="The Broad Institute Genomics Platform"/>
            <consortium name="The Broad Institute Genome Sequencing Center for Infectious Disease"/>
            <person name="Wu L."/>
            <person name="Ma J."/>
        </authorList>
    </citation>
    <scope>NUCLEOTIDE SEQUENCE [LARGE SCALE GENOMIC DNA]</scope>
    <source>
        <strain evidence="4">JCM 17555</strain>
    </source>
</reference>
<dbReference type="SUPFAM" id="SSF53474">
    <property type="entry name" value="alpha/beta-Hydrolases"/>
    <property type="match status" value="1"/>
</dbReference>
<evidence type="ECO:0000313" key="4">
    <source>
        <dbReference type="Proteomes" id="UP001501337"/>
    </source>
</evidence>
<name>A0ABP7NKW7_9GAMM</name>
<dbReference type="PANTHER" id="PTHR46438:SF11">
    <property type="entry name" value="LIPASE-RELATED"/>
    <property type="match status" value="1"/>
</dbReference>
<dbReference type="Gene3D" id="3.40.50.1820">
    <property type="entry name" value="alpha/beta hydrolase"/>
    <property type="match status" value="1"/>
</dbReference>
<organism evidence="3 4">
    <name type="scientific">Allohahella marinimesophila</name>
    <dbReference type="NCBI Taxonomy" id="1054972"/>
    <lineage>
        <taxon>Bacteria</taxon>
        <taxon>Pseudomonadati</taxon>
        <taxon>Pseudomonadota</taxon>
        <taxon>Gammaproteobacteria</taxon>
        <taxon>Oceanospirillales</taxon>
        <taxon>Hahellaceae</taxon>
        <taxon>Allohahella</taxon>
    </lineage>
</organism>
<dbReference type="InterPro" id="IPR000073">
    <property type="entry name" value="AB_hydrolase_1"/>
</dbReference>
<dbReference type="Pfam" id="PF00561">
    <property type="entry name" value="Abhydrolase_1"/>
    <property type="match status" value="1"/>
</dbReference>
<comment type="caution">
    <text evidence="3">The sequence shown here is derived from an EMBL/GenBank/DDBJ whole genome shotgun (WGS) entry which is preliminary data.</text>
</comment>
<feature type="domain" description="AB hydrolase-1" evidence="2">
    <location>
        <begin position="74"/>
        <end position="309"/>
    </location>
</feature>
<dbReference type="InterPro" id="IPR029058">
    <property type="entry name" value="AB_hydrolase_fold"/>
</dbReference>
<dbReference type="EMBL" id="BAABBO010000001">
    <property type="protein sequence ID" value="GAA3949206.1"/>
    <property type="molecule type" value="Genomic_DNA"/>
</dbReference>
<sequence length="373" mass="41940">MSVTTRALATFGLLFGLLLSTGCESMKASQTLSNAMGFGGIPPVDLEEQYINEDSEFLQIRGMRIHYRDVGEGPVIILVHGIFSSLHTWDGWVEELRKSNRVITLDLPGYGLTGGPENIDDFNVEFVYSVFQNFIQYMEAEHFTLAGSSFGGYLSARYAVDHPEKVDRLILIDPSGYSQGERPLVFKMASTPVVGSIMKVFQPPFMITRNVKKNYGDPSKLTEENLYRYVHMAQREGAKPLYVKTLQMLGEDKADGTDMSFSGVKAPTLLMWGEEDEWTPLSQSERWMADLRNVKLITYPEVGHMPMEEIPFQTVSDAITFLADAPGAGDAEEDTFRSINNTSSEDLESLINDSNEFQELSEEDVKRMERDLE</sequence>
<evidence type="ECO:0000313" key="3">
    <source>
        <dbReference type="EMBL" id="GAA3949206.1"/>
    </source>
</evidence>
<dbReference type="Proteomes" id="UP001501337">
    <property type="component" value="Unassembled WGS sequence"/>
</dbReference>
<evidence type="ECO:0000259" key="2">
    <source>
        <dbReference type="Pfam" id="PF00561"/>
    </source>
</evidence>
<proteinExistence type="predicted"/>
<evidence type="ECO:0000256" key="1">
    <source>
        <dbReference type="SAM" id="MobiDB-lite"/>
    </source>
</evidence>
<gene>
    <name evidence="3" type="ORF">GCM10022278_05490</name>
</gene>
<dbReference type="PRINTS" id="PR00111">
    <property type="entry name" value="ABHYDROLASE"/>
</dbReference>
<keyword evidence="3" id="KW-0378">Hydrolase</keyword>